<proteinExistence type="predicted"/>
<evidence type="ECO:0000313" key="1">
    <source>
        <dbReference type="EMBL" id="KAK6641601.1"/>
    </source>
</evidence>
<dbReference type="EMBL" id="JAWJWF010000001">
    <property type="protein sequence ID" value="KAK6641601.1"/>
    <property type="molecule type" value="Genomic_DNA"/>
</dbReference>
<dbReference type="Proteomes" id="UP001359485">
    <property type="component" value="Unassembled WGS sequence"/>
</dbReference>
<keyword evidence="2" id="KW-1185">Reference proteome</keyword>
<evidence type="ECO:0000313" key="2">
    <source>
        <dbReference type="Proteomes" id="UP001359485"/>
    </source>
</evidence>
<protein>
    <submittedName>
        <fullName evidence="1">Uncharacterized protein</fullName>
    </submittedName>
</protein>
<comment type="caution">
    <text evidence="1">The sequence shown here is derived from an EMBL/GenBank/DDBJ whole genome shotgun (WGS) entry which is preliminary data.</text>
</comment>
<name>A0ABR1BHI0_POLSC</name>
<reference evidence="1 2" key="1">
    <citation type="submission" date="2023-09" db="EMBL/GenBank/DDBJ databases">
        <title>Genomes of two closely related lineages of the louse Polyplax serrata with different host specificities.</title>
        <authorList>
            <person name="Martinu J."/>
            <person name="Tarabai H."/>
            <person name="Stefka J."/>
            <person name="Hypsa V."/>
        </authorList>
    </citation>
    <scope>NUCLEOTIDE SEQUENCE [LARGE SCALE GENOMIC DNA]</scope>
    <source>
        <strain evidence="1">98ZLc_SE</strain>
    </source>
</reference>
<organism evidence="1 2">
    <name type="scientific">Polyplax serrata</name>
    <name type="common">Common mouse louse</name>
    <dbReference type="NCBI Taxonomy" id="468196"/>
    <lineage>
        <taxon>Eukaryota</taxon>
        <taxon>Metazoa</taxon>
        <taxon>Ecdysozoa</taxon>
        <taxon>Arthropoda</taxon>
        <taxon>Hexapoda</taxon>
        <taxon>Insecta</taxon>
        <taxon>Pterygota</taxon>
        <taxon>Neoptera</taxon>
        <taxon>Paraneoptera</taxon>
        <taxon>Psocodea</taxon>
        <taxon>Troctomorpha</taxon>
        <taxon>Phthiraptera</taxon>
        <taxon>Anoplura</taxon>
        <taxon>Polyplacidae</taxon>
        <taxon>Polyplax</taxon>
    </lineage>
</organism>
<sequence>PKRRILFGKEMKEFHSNVRKMSGRHPQDIRRCVNPRSLTFFSCEEKTVGLTNNSVIT</sequence>
<accession>A0ABR1BHI0</accession>
<feature type="non-terminal residue" evidence="1">
    <location>
        <position position="1"/>
    </location>
</feature>
<gene>
    <name evidence="1" type="ORF">RUM44_013316</name>
</gene>